<evidence type="ECO:0000259" key="2">
    <source>
        <dbReference type="PROSITE" id="PS50975"/>
    </source>
</evidence>
<dbReference type="Proteomes" id="UP000248326">
    <property type="component" value="Unassembled WGS sequence"/>
</dbReference>
<keyword evidence="1" id="KW-0547">Nucleotide-binding</keyword>
<gene>
    <name evidence="3" type="ORF">DES52_11915</name>
</gene>
<comment type="caution">
    <text evidence="3">The sequence shown here is derived from an EMBL/GenBank/DDBJ whole genome shotgun (WGS) entry which is preliminary data.</text>
</comment>
<evidence type="ECO:0000313" key="4">
    <source>
        <dbReference type="Proteomes" id="UP000248326"/>
    </source>
</evidence>
<dbReference type="AlphaFoldDB" id="A0A318S0A1"/>
<feature type="domain" description="ATP-grasp" evidence="2">
    <location>
        <begin position="114"/>
        <end position="303"/>
    </location>
</feature>
<dbReference type="GO" id="GO:0005524">
    <property type="term" value="F:ATP binding"/>
    <property type="evidence" value="ECO:0007669"/>
    <property type="project" value="UniProtKB-UniRule"/>
</dbReference>
<dbReference type="Pfam" id="PF15632">
    <property type="entry name" value="ATPgrasp_Ter"/>
    <property type="match status" value="1"/>
</dbReference>
<dbReference type="PROSITE" id="PS00867">
    <property type="entry name" value="CPSASE_2"/>
    <property type="match status" value="1"/>
</dbReference>
<protein>
    <submittedName>
        <fullName evidence="3">ATP-grasp domain-containing protein</fullName>
    </submittedName>
</protein>
<dbReference type="RefSeq" id="WP_110888452.1">
    <property type="nucleotide sequence ID" value="NZ_QJSX01000019.1"/>
</dbReference>
<sequence length="335" mass="37316">MNVWFNKSFSVTAAQIQALAGTRYVAHASHTDPTHAVMHATPHHFLEPRGLVGEAYITWMQRMCEARNLDVIVAAKERERLADHVDAFAEFGVRVVTPASRAVQQHLERKDEFLTAWDPEILPIPRWTTFQDLASFERGLDELRADGVRLCIKPARGIYASGFRVLSERPDRAAFFGGQLYQMTVTAARELFAEAPFEHMLLMHTLEGTERSIDCVAWQGTLLAAVVRRKEGASQRLEDRPDLMEAARRIAARYGLSGIFNFQTKDQHGTPHMLEINARASGGLYLSMASGVNFTKLMLDAATGEQVRLTTGTVGLTVAEHKAARIVEEPQGVMS</sequence>
<dbReference type="PIRSF" id="PIRSF029120">
    <property type="entry name" value="UCP029120"/>
    <property type="match status" value="1"/>
</dbReference>
<evidence type="ECO:0000256" key="1">
    <source>
        <dbReference type="PROSITE-ProRule" id="PRU00409"/>
    </source>
</evidence>
<keyword evidence="1" id="KW-0067">ATP-binding</keyword>
<reference evidence="3 4" key="1">
    <citation type="submission" date="2018-06" db="EMBL/GenBank/DDBJ databases">
        <title>Genomic Encyclopedia of Type Strains, Phase IV (KMG-IV): sequencing the most valuable type-strain genomes for metagenomic binning, comparative biology and taxonomic classification.</title>
        <authorList>
            <person name="Goeker M."/>
        </authorList>
    </citation>
    <scope>NUCLEOTIDE SEQUENCE [LARGE SCALE GENOMIC DNA]</scope>
    <source>
        <strain evidence="3 4">DSM 18048</strain>
    </source>
</reference>
<dbReference type="SUPFAM" id="SSF56059">
    <property type="entry name" value="Glutathione synthetase ATP-binding domain-like"/>
    <property type="match status" value="1"/>
</dbReference>
<dbReference type="EMBL" id="QJSX01000019">
    <property type="protein sequence ID" value="PYE49995.1"/>
    <property type="molecule type" value="Genomic_DNA"/>
</dbReference>
<proteinExistence type="predicted"/>
<dbReference type="PROSITE" id="PS50975">
    <property type="entry name" value="ATP_GRASP"/>
    <property type="match status" value="1"/>
</dbReference>
<keyword evidence="4" id="KW-1185">Reference proteome</keyword>
<name>A0A318S0A1_9DEIO</name>
<dbReference type="GO" id="GO:0046872">
    <property type="term" value="F:metal ion binding"/>
    <property type="evidence" value="ECO:0007669"/>
    <property type="project" value="InterPro"/>
</dbReference>
<accession>A0A318S0A1</accession>
<evidence type="ECO:0000313" key="3">
    <source>
        <dbReference type="EMBL" id="PYE49995.1"/>
    </source>
</evidence>
<dbReference type="InterPro" id="IPR011761">
    <property type="entry name" value="ATP-grasp"/>
</dbReference>
<organism evidence="3 4">
    <name type="scientific">Deinococcus yavapaiensis KR-236</name>
    <dbReference type="NCBI Taxonomy" id="694435"/>
    <lineage>
        <taxon>Bacteria</taxon>
        <taxon>Thermotogati</taxon>
        <taxon>Deinococcota</taxon>
        <taxon>Deinococci</taxon>
        <taxon>Deinococcales</taxon>
        <taxon>Deinococcaceae</taxon>
        <taxon>Deinococcus</taxon>
    </lineage>
</organism>
<dbReference type="OrthoDB" id="9803907at2"/>
<dbReference type="Gene3D" id="3.30.470.20">
    <property type="entry name" value="ATP-grasp fold, B domain"/>
    <property type="match status" value="1"/>
</dbReference>
<dbReference type="InterPro" id="IPR011226">
    <property type="entry name" value="ATP-grasp_fam"/>
</dbReference>
<dbReference type="InterPro" id="IPR005479">
    <property type="entry name" value="CPAse_ATP-bd"/>
</dbReference>